<dbReference type="EMBL" id="JACHGV010000001">
    <property type="protein sequence ID" value="MBB6074936.1"/>
    <property type="molecule type" value="Genomic_DNA"/>
</dbReference>
<name>A0A7W9T7B0_9ACTN</name>
<comment type="caution">
    <text evidence="2">The sequence shown here is derived from an EMBL/GenBank/DDBJ whole genome shotgun (WGS) entry which is preliminary data.</text>
</comment>
<organism evidence="2 3">
    <name type="scientific">Streptomyces paradoxus</name>
    <dbReference type="NCBI Taxonomy" id="66375"/>
    <lineage>
        <taxon>Bacteria</taxon>
        <taxon>Bacillati</taxon>
        <taxon>Actinomycetota</taxon>
        <taxon>Actinomycetes</taxon>
        <taxon>Kitasatosporales</taxon>
        <taxon>Streptomycetaceae</taxon>
        <taxon>Streptomyces</taxon>
    </lineage>
</organism>
<accession>A0A7W9T7B0</accession>
<dbReference type="AlphaFoldDB" id="A0A7W9T7B0"/>
<proteinExistence type="predicted"/>
<evidence type="ECO:0000313" key="3">
    <source>
        <dbReference type="Proteomes" id="UP000591537"/>
    </source>
</evidence>
<dbReference type="Proteomes" id="UP000591537">
    <property type="component" value="Unassembled WGS sequence"/>
</dbReference>
<reference evidence="2 3" key="1">
    <citation type="submission" date="2020-08" db="EMBL/GenBank/DDBJ databases">
        <title>Genomic Encyclopedia of Type Strains, Phase IV (KMG-IV): sequencing the most valuable type-strain genomes for metagenomic binning, comparative biology and taxonomic classification.</title>
        <authorList>
            <person name="Goeker M."/>
        </authorList>
    </citation>
    <scope>NUCLEOTIDE SEQUENCE [LARGE SCALE GENOMIC DNA]</scope>
    <source>
        <strain evidence="2 3">DSM 43350</strain>
    </source>
</reference>
<evidence type="ECO:0000256" key="1">
    <source>
        <dbReference type="SAM" id="MobiDB-lite"/>
    </source>
</evidence>
<keyword evidence="3" id="KW-1185">Reference proteome</keyword>
<evidence type="ECO:0000313" key="2">
    <source>
        <dbReference type="EMBL" id="MBB6074936.1"/>
    </source>
</evidence>
<sequence>MWGPCRRWSRRTTPSTSRPRDRWAFPPADSCPDCPPHEPDENGACGKNRPVPGR</sequence>
<feature type="compositionally biased region" description="Low complexity" evidence="1">
    <location>
        <begin position="1"/>
        <end position="17"/>
    </location>
</feature>
<feature type="region of interest" description="Disordered" evidence="1">
    <location>
        <begin position="1"/>
        <end position="54"/>
    </location>
</feature>
<gene>
    <name evidence="2" type="ORF">HNR57_000820</name>
</gene>
<protein>
    <submittedName>
        <fullName evidence="2">Uncharacterized protein</fullName>
    </submittedName>
</protein>